<dbReference type="Proteomes" id="UP000307790">
    <property type="component" value="Unassembled WGS sequence"/>
</dbReference>
<keyword evidence="2" id="KW-0285">Flavoprotein</keyword>
<evidence type="ECO:0000256" key="1">
    <source>
        <dbReference type="PIRSR" id="PIRSR011396-1"/>
    </source>
</evidence>
<dbReference type="SUPFAM" id="SSF51905">
    <property type="entry name" value="FAD/NAD(P)-binding domain"/>
    <property type="match status" value="1"/>
</dbReference>
<dbReference type="PANTHER" id="PTHR43747:SF4">
    <property type="entry name" value="FLAVIN-DEPENDENT TRYPTOPHAN HALOGENASE"/>
    <property type="match status" value="1"/>
</dbReference>
<feature type="binding site" evidence="2">
    <location>
        <position position="353"/>
    </location>
    <ligand>
        <name>FAD</name>
        <dbReference type="ChEBI" id="CHEBI:57692"/>
    </ligand>
</feature>
<sequence>MSQIKSSSQEVKQVVIVGGGTAGWMTAASLAKYFQGRSAKILVIESSEIGTVGVGEATIPNIIDFNNRLGINEIDFIKSTQASFKLGIQFENWSTPGSEFFHPFADYGMKIDNVDFHHYINRANTEGFNLKLQNYCFANVLAKHGKFAQPHPNPSTPIANYSYAYHFDAGLYANYLKTFSLKLGVQHIDAKVSKVNLRTSDGFIESLELENGETIAGDLFVDCSGFKGLLIEEALQTGYESWQQWLFCDRAVAIQTRSTDEPTPFTRSIAHENGWQWRIPLQHRVGNGYIYSSKYESDSSAESRLLTSIEGETINRPRHFSFHPGRRKQIWNKNCIAIGLSSGFLEPLESTSISLIQSAIAKLLTFFPDMSFDPADIAEVNRLHNSEVEHVRDFLILHYKLSKRTDSEFWRDCQSMEIPETLSHKIDLFKSRGHIISHENESFEPASWLTMYDAFGIVPKRYDPRANLPALDMITTNLQKMKDSLDNAALQVLSHQSFIDKHCKSEMP</sequence>
<dbReference type="OrthoDB" id="7178350at2"/>
<dbReference type="GO" id="GO:0004497">
    <property type="term" value="F:monooxygenase activity"/>
    <property type="evidence" value="ECO:0007669"/>
    <property type="project" value="InterPro"/>
</dbReference>
<organism evidence="3 4">
    <name type="scientific">Thalassotalea litorea</name>
    <dbReference type="NCBI Taxonomy" id="2020715"/>
    <lineage>
        <taxon>Bacteria</taxon>
        <taxon>Pseudomonadati</taxon>
        <taxon>Pseudomonadota</taxon>
        <taxon>Gammaproteobacteria</taxon>
        <taxon>Alteromonadales</taxon>
        <taxon>Colwelliaceae</taxon>
        <taxon>Thalassotalea</taxon>
    </lineage>
</organism>
<keyword evidence="4" id="KW-1185">Reference proteome</keyword>
<feature type="binding site" evidence="2">
    <location>
        <position position="192"/>
    </location>
    <ligand>
        <name>FAD</name>
        <dbReference type="ChEBI" id="CHEBI:57692"/>
    </ligand>
</feature>
<keyword evidence="2" id="KW-0547">Nucleotide-binding</keyword>
<feature type="binding site" evidence="2">
    <location>
        <position position="340"/>
    </location>
    <ligand>
        <name>FAD</name>
        <dbReference type="ChEBI" id="CHEBI:57692"/>
    </ligand>
</feature>
<reference evidence="3 4" key="1">
    <citation type="submission" date="2019-05" db="EMBL/GenBank/DDBJ databases">
        <title>Genome sequences of Thalassotalea litorea 1K03283.</title>
        <authorList>
            <person name="Zhang D."/>
        </authorList>
    </citation>
    <scope>NUCLEOTIDE SEQUENCE [LARGE SCALE GENOMIC DNA]</scope>
    <source>
        <strain evidence="3 4">MCCC 1K03283</strain>
    </source>
</reference>
<evidence type="ECO:0000313" key="3">
    <source>
        <dbReference type="EMBL" id="TLU67137.1"/>
    </source>
</evidence>
<protein>
    <submittedName>
        <fullName evidence="3">Tryptophan 7-halogenase</fullName>
    </submittedName>
</protein>
<dbReference type="EMBL" id="VCBC01000003">
    <property type="protein sequence ID" value="TLU67137.1"/>
    <property type="molecule type" value="Genomic_DNA"/>
</dbReference>
<dbReference type="InterPro" id="IPR006905">
    <property type="entry name" value="Flavin_halogenase"/>
</dbReference>
<dbReference type="RefSeq" id="WP_138318418.1">
    <property type="nucleotide sequence ID" value="NZ_VCBC01000003.1"/>
</dbReference>
<dbReference type="Gene3D" id="3.50.50.60">
    <property type="entry name" value="FAD/NAD(P)-binding domain"/>
    <property type="match status" value="1"/>
</dbReference>
<evidence type="ECO:0000313" key="4">
    <source>
        <dbReference type="Proteomes" id="UP000307790"/>
    </source>
</evidence>
<feature type="binding site" evidence="2">
    <location>
        <position position="349"/>
    </location>
    <ligand>
        <name>L-tryptophan</name>
        <dbReference type="ChEBI" id="CHEBI:57912"/>
    </ligand>
</feature>
<name>A0A5R9ISV8_9GAMM</name>
<dbReference type="AlphaFoldDB" id="A0A5R9ISV8"/>
<comment type="caution">
    <text evidence="3">The sequence shown here is derived from an EMBL/GenBank/DDBJ whole genome shotgun (WGS) entry which is preliminary data.</text>
</comment>
<feature type="binding site" evidence="2">
    <location>
        <position position="85"/>
    </location>
    <ligand>
        <name>7-chloro-L-tryptophan</name>
        <dbReference type="ChEBI" id="CHEBI:58713"/>
    </ligand>
</feature>
<keyword evidence="2" id="KW-0274">FAD</keyword>
<dbReference type="Pfam" id="PF04820">
    <property type="entry name" value="Trp_halogenase"/>
    <property type="match status" value="1"/>
</dbReference>
<feature type="binding site" evidence="2">
    <location>
        <begin position="19"/>
        <end position="22"/>
    </location>
    <ligand>
        <name>FAD</name>
        <dbReference type="ChEBI" id="CHEBI:57692"/>
    </ligand>
</feature>
<evidence type="ECO:0000256" key="2">
    <source>
        <dbReference type="PIRSR" id="PIRSR011396-2"/>
    </source>
</evidence>
<dbReference type="GO" id="GO:0000166">
    <property type="term" value="F:nucleotide binding"/>
    <property type="evidence" value="ECO:0007669"/>
    <property type="project" value="UniProtKB-KW"/>
</dbReference>
<proteinExistence type="predicted"/>
<feature type="active site" evidence="1">
    <location>
        <position position="85"/>
    </location>
</feature>
<dbReference type="InterPro" id="IPR050816">
    <property type="entry name" value="Flavin-dep_Halogenase_NPB"/>
</dbReference>
<dbReference type="PIRSF" id="PIRSF011396">
    <property type="entry name" value="Trp_halogenase"/>
    <property type="match status" value="1"/>
</dbReference>
<dbReference type="InterPro" id="IPR036188">
    <property type="entry name" value="FAD/NAD-bd_sf"/>
</dbReference>
<accession>A0A5R9ISV8</accession>
<dbReference type="PANTHER" id="PTHR43747">
    <property type="entry name" value="FAD-BINDING PROTEIN"/>
    <property type="match status" value="1"/>
</dbReference>
<dbReference type="InterPro" id="IPR033856">
    <property type="entry name" value="Trp_halogen"/>
</dbReference>
<gene>
    <name evidence="3" type="ORF">FE810_02300</name>
</gene>